<dbReference type="AlphaFoldDB" id="A0A399EGP9"/>
<dbReference type="Pfam" id="PF13450">
    <property type="entry name" value="NAD_binding_8"/>
    <property type="match status" value="1"/>
</dbReference>
<reference evidence="1 2" key="1">
    <citation type="submission" date="2018-08" db="EMBL/GenBank/DDBJ databases">
        <title>Meiothermus terrae DSM 26712 genome sequencing project.</title>
        <authorList>
            <person name="Da Costa M.S."/>
            <person name="Albuquerque L."/>
            <person name="Raposo P."/>
            <person name="Froufe H.J.C."/>
            <person name="Barroso C.S."/>
            <person name="Egas C."/>
        </authorList>
    </citation>
    <scope>NUCLEOTIDE SEQUENCE [LARGE SCALE GENOMIC DNA]</scope>
    <source>
        <strain evidence="1 2">DSM 26712</strain>
    </source>
</reference>
<dbReference type="SUPFAM" id="SSF51905">
    <property type="entry name" value="FAD/NAD(P)-binding domain"/>
    <property type="match status" value="1"/>
</dbReference>
<comment type="caution">
    <text evidence="1">The sequence shown here is derived from an EMBL/GenBank/DDBJ whole genome shotgun (WGS) entry which is preliminary data.</text>
</comment>
<evidence type="ECO:0000313" key="2">
    <source>
        <dbReference type="Proteomes" id="UP000265715"/>
    </source>
</evidence>
<proteinExistence type="predicted"/>
<gene>
    <name evidence="1" type="ORF">Mterra_02323</name>
</gene>
<organism evidence="1 2">
    <name type="scientific">Calidithermus terrae</name>
    <dbReference type="NCBI Taxonomy" id="1408545"/>
    <lineage>
        <taxon>Bacteria</taxon>
        <taxon>Thermotogati</taxon>
        <taxon>Deinococcota</taxon>
        <taxon>Deinococci</taxon>
        <taxon>Thermales</taxon>
        <taxon>Thermaceae</taxon>
        <taxon>Calidithermus</taxon>
    </lineage>
</organism>
<dbReference type="InterPro" id="IPR019546">
    <property type="entry name" value="TAT_signal_bac_arc"/>
</dbReference>
<name>A0A399EGP9_9DEIN</name>
<dbReference type="PROSITE" id="PS51318">
    <property type="entry name" value="TAT"/>
    <property type="match status" value="1"/>
</dbReference>
<keyword evidence="2" id="KW-1185">Reference proteome</keyword>
<dbReference type="Gene3D" id="3.50.50.60">
    <property type="entry name" value="FAD/NAD(P)-binding domain"/>
    <property type="match status" value="1"/>
</dbReference>
<dbReference type="Proteomes" id="UP000265715">
    <property type="component" value="Unassembled WGS sequence"/>
</dbReference>
<sequence>MPYSKEDKELGMDRKISRRDFLNGVALSVGAAAAGGMATSALAQGAPDPATLTGLRGQYEGVQAVMHAVRDGTFRLEPGSVRPTKERYDLVVVGAGISGLAAAFHYRQLSPGSKVLLLDPLDDFGGHAKRNEFRVGGRTLIGYGGSQSMQTPSYFSPAVNKLLFDVGIEPQRFEGYYDGEWFDKRGLGEGMFFAREVFGSNKLVRVEEKAADWVPKTPLNARAKQDLIRLIDDPPDYLEGLSRAEKFERLSRITYKEFLLQTVKADPQLVTVFQSSTEPYFGVGIDATTCLDAWANYNPGFDGMDLGEKIYKTMSPSGRLARTDPDDYIYHFPDGNAGIARALVRRLIPRALKGRSMEDLVTQRVDYAQLDVPNTPVRLRLGATVVRVRHLGDPATAGEVEVAYASKAGLQSVRAGHVVLACWHRVIPYLTDELPAEQREALEDQVKVPLLYTNVAVRNWRAFDRLKIGNFSAPGTFFANDVGIDFPVSMGAYRFAQRPDEPVLLHLGKVMTSPGKPSREQALEGRRRLQALSFRDLERTVRDLLGRALSGGGFDPARDIAAITVNRWAHGYAYEYMRPWDAFWPDGPLPIETARRKWGRVAIANSDSGAYAYAHSAIDQGVRAVRELVYARPDAPAYAKFPGPPPEKLEFFE</sequence>
<evidence type="ECO:0000313" key="1">
    <source>
        <dbReference type="EMBL" id="RIH83305.1"/>
    </source>
</evidence>
<dbReference type="EMBL" id="QXDL01000095">
    <property type="protein sequence ID" value="RIH83305.1"/>
    <property type="molecule type" value="Genomic_DNA"/>
</dbReference>
<dbReference type="InterPro" id="IPR036188">
    <property type="entry name" value="FAD/NAD-bd_sf"/>
</dbReference>
<dbReference type="NCBIfam" id="TIGR01409">
    <property type="entry name" value="TAT_signal_seq"/>
    <property type="match status" value="1"/>
</dbReference>
<accession>A0A399EGP9</accession>
<protein>
    <submittedName>
        <fullName evidence="1">NAD(P)-binding Rossmann-like domain protein</fullName>
    </submittedName>
</protein>
<dbReference type="InterPro" id="IPR006311">
    <property type="entry name" value="TAT_signal"/>
</dbReference>
<dbReference type="OrthoDB" id="231484at2"/>